<dbReference type="InterPro" id="IPR036986">
    <property type="entry name" value="S4_RNA-bd_sf"/>
</dbReference>
<evidence type="ECO:0000313" key="9">
    <source>
        <dbReference type="Proteomes" id="UP000595362"/>
    </source>
</evidence>
<feature type="domain" description="RNA-binding S4" evidence="7">
    <location>
        <begin position="19"/>
        <end position="84"/>
    </location>
</feature>
<evidence type="ECO:0000256" key="2">
    <source>
        <dbReference type="ARBA" id="ARBA00022884"/>
    </source>
</evidence>
<reference evidence="8 9" key="1">
    <citation type="submission" date="2020-07" db="EMBL/GenBank/DDBJ databases">
        <title>Huge and variable diversity of episymbiotic CPR bacteria and DPANN archaea in groundwater ecosystems.</title>
        <authorList>
            <person name="He C.Y."/>
            <person name="Keren R."/>
            <person name="Whittaker M."/>
            <person name="Farag I.F."/>
            <person name="Doudna J."/>
            <person name="Cate J.H.D."/>
            <person name="Banfield J.F."/>
        </authorList>
    </citation>
    <scope>NUCLEOTIDE SEQUENCE [LARGE SCALE GENOMIC DNA]</scope>
    <source>
        <strain evidence="8">NC_groundwater_70_Ag_B-0.1um_54_66</strain>
    </source>
</reference>
<comment type="catalytic activity">
    <reaction evidence="6">
        <text>a uridine in RNA = a pseudouridine in RNA</text>
        <dbReference type="Rhea" id="RHEA:48348"/>
        <dbReference type="Rhea" id="RHEA-COMP:12068"/>
        <dbReference type="Rhea" id="RHEA-COMP:12069"/>
        <dbReference type="ChEBI" id="CHEBI:65314"/>
        <dbReference type="ChEBI" id="CHEBI:65315"/>
    </reaction>
</comment>
<organism evidence="8 9">
    <name type="scientific">Micavibrio aeruginosavorus</name>
    <dbReference type="NCBI Taxonomy" id="349221"/>
    <lineage>
        <taxon>Bacteria</taxon>
        <taxon>Pseudomonadati</taxon>
        <taxon>Bdellovibrionota</taxon>
        <taxon>Bdellovibrionia</taxon>
        <taxon>Bdellovibrionales</taxon>
        <taxon>Pseudobdellovibrionaceae</taxon>
        <taxon>Micavibrio</taxon>
    </lineage>
</organism>
<dbReference type="GO" id="GO:0120159">
    <property type="term" value="F:rRNA pseudouridine synthase activity"/>
    <property type="evidence" value="ECO:0007669"/>
    <property type="project" value="UniProtKB-ARBA"/>
</dbReference>
<dbReference type="PROSITE" id="PS01129">
    <property type="entry name" value="PSI_RLU"/>
    <property type="match status" value="1"/>
</dbReference>
<dbReference type="Gene3D" id="3.30.2350.10">
    <property type="entry name" value="Pseudouridine synthase"/>
    <property type="match status" value="1"/>
</dbReference>
<dbReference type="GO" id="GO:0003723">
    <property type="term" value="F:RNA binding"/>
    <property type="evidence" value="ECO:0007669"/>
    <property type="project" value="UniProtKB-KW"/>
</dbReference>
<gene>
    <name evidence="8" type="ORF">HYS17_04235</name>
</gene>
<dbReference type="AlphaFoldDB" id="A0A7T5R3Y1"/>
<feature type="active site" evidence="4">
    <location>
        <position position="144"/>
    </location>
</feature>
<dbReference type="InterPro" id="IPR006224">
    <property type="entry name" value="PsdUridine_synth_RluA-like_CS"/>
</dbReference>
<dbReference type="PANTHER" id="PTHR21600">
    <property type="entry name" value="MITOCHONDRIAL RNA PSEUDOURIDINE SYNTHASE"/>
    <property type="match status" value="1"/>
</dbReference>
<name>A0A7T5R3Y1_9BACT</name>
<sequence length="330" mass="35958">MSEPFQHLRFSVPPEQAGVRLDKFLADVAVELSRTRIKALVLGGQVQVRGNVCDSPAYKLKSGDEIRIDVPAPREDTPLPENIPLDIVYEDDALIVINKPVGLVVHAGAGHEDGTLVNALLHHCGDTLSGIGGVKRPGIVHRLDKDTSGLMLAAKTDRAHQALSAQLSDRSLHRLYKALVWGAPVPRKGIVDAPIGRHPSHRQKMAVVQRNGREARTQYLVAEEWGPAALVECSLETGRTHQVRVHMAHLGHPLLGDPLYGLARNGQMSRLRKAGLGENECALIVDFPRQALHAAEIAFIHPLTGEEMGFESPIPEDMAGIINVLNQIDK</sequence>
<dbReference type="Gene3D" id="3.10.290.10">
    <property type="entry name" value="RNA-binding S4 domain"/>
    <property type="match status" value="1"/>
</dbReference>
<dbReference type="GO" id="GO:0000455">
    <property type="term" value="P:enzyme-directed rRNA pseudouridine synthesis"/>
    <property type="evidence" value="ECO:0007669"/>
    <property type="project" value="TreeGrafter"/>
</dbReference>
<dbReference type="SUPFAM" id="SSF55174">
    <property type="entry name" value="Alpha-L RNA-binding motif"/>
    <property type="match status" value="1"/>
</dbReference>
<evidence type="ECO:0000256" key="1">
    <source>
        <dbReference type="ARBA" id="ARBA00010876"/>
    </source>
</evidence>
<evidence type="ECO:0000256" key="5">
    <source>
        <dbReference type="PROSITE-ProRule" id="PRU00182"/>
    </source>
</evidence>
<protein>
    <recommendedName>
        <fullName evidence="6">Pseudouridine synthase</fullName>
        <ecNumber evidence="6">5.4.99.-</ecNumber>
    </recommendedName>
</protein>
<dbReference type="InterPro" id="IPR050188">
    <property type="entry name" value="RluA_PseudoU_synthase"/>
</dbReference>
<keyword evidence="2 5" id="KW-0694">RNA-binding</keyword>
<dbReference type="FunFam" id="3.30.2350.10:FF:000006">
    <property type="entry name" value="Pseudouridine synthase"/>
    <property type="match status" value="1"/>
</dbReference>
<evidence type="ECO:0000256" key="4">
    <source>
        <dbReference type="PIRSR" id="PIRSR606225-1"/>
    </source>
</evidence>
<evidence type="ECO:0000259" key="7">
    <source>
        <dbReference type="SMART" id="SM00363"/>
    </source>
</evidence>
<dbReference type="Proteomes" id="UP000595362">
    <property type="component" value="Chromosome"/>
</dbReference>
<dbReference type="InterPro" id="IPR020103">
    <property type="entry name" value="PsdUridine_synth_cat_dom_sf"/>
</dbReference>
<dbReference type="EMBL" id="CP066681">
    <property type="protein sequence ID" value="QQG36984.1"/>
    <property type="molecule type" value="Genomic_DNA"/>
</dbReference>
<evidence type="ECO:0000256" key="6">
    <source>
        <dbReference type="RuleBase" id="RU362028"/>
    </source>
</evidence>
<dbReference type="NCBIfam" id="TIGR00005">
    <property type="entry name" value="rluA_subfam"/>
    <property type="match status" value="1"/>
</dbReference>
<dbReference type="SMART" id="SM00363">
    <property type="entry name" value="S4"/>
    <property type="match status" value="1"/>
</dbReference>
<dbReference type="InterPro" id="IPR006145">
    <property type="entry name" value="PsdUridine_synth_RsuA/RluA"/>
</dbReference>
<dbReference type="CDD" id="cd02869">
    <property type="entry name" value="PseudoU_synth_RluA_like"/>
    <property type="match status" value="1"/>
</dbReference>
<dbReference type="Pfam" id="PF00849">
    <property type="entry name" value="PseudoU_synth_2"/>
    <property type="match status" value="1"/>
</dbReference>
<comment type="similarity">
    <text evidence="1 6">Belongs to the pseudouridine synthase RluA family.</text>
</comment>
<keyword evidence="3 6" id="KW-0413">Isomerase</keyword>
<dbReference type="InterPro" id="IPR002942">
    <property type="entry name" value="S4_RNA-bd"/>
</dbReference>
<dbReference type="SUPFAM" id="SSF55120">
    <property type="entry name" value="Pseudouridine synthase"/>
    <property type="match status" value="1"/>
</dbReference>
<evidence type="ECO:0000313" key="8">
    <source>
        <dbReference type="EMBL" id="QQG36984.1"/>
    </source>
</evidence>
<evidence type="ECO:0000256" key="3">
    <source>
        <dbReference type="ARBA" id="ARBA00023235"/>
    </source>
</evidence>
<dbReference type="InterPro" id="IPR006225">
    <property type="entry name" value="PsdUridine_synth_RluC/D"/>
</dbReference>
<dbReference type="PANTHER" id="PTHR21600:SF44">
    <property type="entry name" value="RIBOSOMAL LARGE SUBUNIT PSEUDOURIDINE SYNTHASE D"/>
    <property type="match status" value="1"/>
</dbReference>
<dbReference type="PROSITE" id="PS50889">
    <property type="entry name" value="S4"/>
    <property type="match status" value="1"/>
</dbReference>
<dbReference type="CDD" id="cd00165">
    <property type="entry name" value="S4"/>
    <property type="match status" value="1"/>
</dbReference>
<accession>A0A7T5R3Y1</accession>
<dbReference type="EC" id="5.4.99.-" evidence="6"/>
<comment type="function">
    <text evidence="6">Responsible for synthesis of pseudouridine from uracil.</text>
</comment>
<proteinExistence type="inferred from homology"/>
<dbReference type="Pfam" id="PF01479">
    <property type="entry name" value="S4"/>
    <property type="match status" value="1"/>
</dbReference>